<keyword evidence="1" id="KW-0808">Transferase</keyword>
<dbReference type="PANTHER" id="PTHR34069:SF2">
    <property type="entry name" value="BETA-KETOACYL-[ACYL-CARRIER-PROTEIN] SYNTHASE III"/>
    <property type="match status" value="1"/>
</dbReference>
<keyword evidence="2" id="KW-0012">Acyltransferase</keyword>
<feature type="domain" description="Beta-ketoacyl-[acyl-carrier-protein] synthase III C-terminal" evidence="3">
    <location>
        <begin position="259"/>
        <end position="346"/>
    </location>
</feature>
<dbReference type="InterPro" id="IPR013747">
    <property type="entry name" value="ACP_syn_III_C"/>
</dbReference>
<dbReference type="Pfam" id="PF08541">
    <property type="entry name" value="ACP_syn_III_C"/>
    <property type="match status" value="1"/>
</dbReference>
<dbReference type="GO" id="GO:0006633">
    <property type="term" value="P:fatty acid biosynthetic process"/>
    <property type="evidence" value="ECO:0007669"/>
    <property type="project" value="InterPro"/>
</dbReference>
<evidence type="ECO:0000313" key="5">
    <source>
        <dbReference type="EMBL" id="TDE13578.1"/>
    </source>
</evidence>
<dbReference type="Proteomes" id="UP000294739">
    <property type="component" value="Unassembled WGS sequence"/>
</dbReference>
<dbReference type="GO" id="GO:0044550">
    <property type="term" value="P:secondary metabolite biosynthetic process"/>
    <property type="evidence" value="ECO:0007669"/>
    <property type="project" value="TreeGrafter"/>
</dbReference>
<sequence>MRRSWSARSGFCAGGPVTTRRVPVGVLGTGAYLPAREVSNAEVAQRAGVTAEWIERKTRIRARRYAADDEATSDLAARAARSALADAGVGADQVDYVVVATSTPDSPQPPTAALAQAALGATRAACFDVNAVCSGFVYAMAVARGLLAVHPDRRALVVAADVYSRILNAADRTTAVLFGDGAGAVVLGPVSAGYGILGFGLHTRGDAHDLITVAAGGSRLPASHDTVDAGQHYFAMKGRAVKEFVLEHVPPALDRVMDQVGVRRPLIDHFVPHQPNGNLLDDLVAKAGLDGATTHRTLEEYGNLGGASIPVTLHAAAEAGALRDGDLVLLAGFGGGMSIGTCLLRWG</sequence>
<dbReference type="AlphaFoldDB" id="A0A4V2Z3Q3"/>
<dbReference type="InParanoid" id="A0A4V2Z3Q3"/>
<protein>
    <submittedName>
        <fullName evidence="5">Ketoacyl-ACP synthase III</fullName>
    </submittedName>
</protein>
<name>A0A4V2Z3Q3_9ACTN</name>
<evidence type="ECO:0000256" key="1">
    <source>
        <dbReference type="ARBA" id="ARBA00022679"/>
    </source>
</evidence>
<dbReference type="Pfam" id="PF08545">
    <property type="entry name" value="ACP_syn_III"/>
    <property type="match status" value="1"/>
</dbReference>
<dbReference type="CDD" id="cd00830">
    <property type="entry name" value="KAS_III"/>
    <property type="match status" value="1"/>
</dbReference>
<dbReference type="NCBIfam" id="NF006829">
    <property type="entry name" value="PRK09352.1"/>
    <property type="match status" value="1"/>
</dbReference>
<dbReference type="Gene3D" id="3.40.47.10">
    <property type="match status" value="1"/>
</dbReference>
<proteinExistence type="predicted"/>
<reference evidence="5 6" key="1">
    <citation type="submission" date="2019-03" db="EMBL/GenBank/DDBJ databases">
        <title>Draft genome sequences of novel Actinobacteria.</title>
        <authorList>
            <person name="Sahin N."/>
            <person name="Ay H."/>
            <person name="Saygin H."/>
        </authorList>
    </citation>
    <scope>NUCLEOTIDE SEQUENCE [LARGE SCALE GENOMIC DNA]</scope>
    <source>
        <strain evidence="5 6">5K138</strain>
    </source>
</reference>
<dbReference type="GO" id="GO:0004315">
    <property type="term" value="F:3-oxoacyl-[acyl-carrier-protein] synthase activity"/>
    <property type="evidence" value="ECO:0007669"/>
    <property type="project" value="InterPro"/>
</dbReference>
<dbReference type="InterPro" id="IPR016039">
    <property type="entry name" value="Thiolase-like"/>
</dbReference>
<evidence type="ECO:0000259" key="4">
    <source>
        <dbReference type="Pfam" id="PF08545"/>
    </source>
</evidence>
<accession>A0A4V2Z3Q3</accession>
<dbReference type="PANTHER" id="PTHR34069">
    <property type="entry name" value="3-OXOACYL-[ACYL-CARRIER-PROTEIN] SYNTHASE 3"/>
    <property type="match status" value="1"/>
</dbReference>
<dbReference type="EMBL" id="SMKZ01000005">
    <property type="protein sequence ID" value="TDE13578.1"/>
    <property type="molecule type" value="Genomic_DNA"/>
</dbReference>
<gene>
    <name evidence="5" type="ORF">E1269_06000</name>
</gene>
<keyword evidence="6" id="KW-1185">Reference proteome</keyword>
<organism evidence="5 6">
    <name type="scientific">Jiangella asiatica</name>
    <dbReference type="NCBI Taxonomy" id="2530372"/>
    <lineage>
        <taxon>Bacteria</taxon>
        <taxon>Bacillati</taxon>
        <taxon>Actinomycetota</taxon>
        <taxon>Actinomycetes</taxon>
        <taxon>Jiangellales</taxon>
        <taxon>Jiangellaceae</taxon>
        <taxon>Jiangella</taxon>
    </lineage>
</organism>
<evidence type="ECO:0000256" key="2">
    <source>
        <dbReference type="ARBA" id="ARBA00023315"/>
    </source>
</evidence>
<evidence type="ECO:0000313" key="6">
    <source>
        <dbReference type="Proteomes" id="UP000294739"/>
    </source>
</evidence>
<evidence type="ECO:0000259" key="3">
    <source>
        <dbReference type="Pfam" id="PF08541"/>
    </source>
</evidence>
<dbReference type="InterPro" id="IPR013751">
    <property type="entry name" value="ACP_syn_III_N"/>
</dbReference>
<comment type="caution">
    <text evidence="5">The sequence shown here is derived from an EMBL/GenBank/DDBJ whole genome shotgun (WGS) entry which is preliminary data.</text>
</comment>
<feature type="domain" description="Beta-ketoacyl-[acyl-carrier-protein] synthase III N-terminal" evidence="4">
    <location>
        <begin position="127"/>
        <end position="205"/>
    </location>
</feature>
<dbReference type="SUPFAM" id="SSF53901">
    <property type="entry name" value="Thiolase-like"/>
    <property type="match status" value="1"/>
</dbReference>
<dbReference type="OrthoDB" id="9815506at2"/>